<dbReference type="InterPro" id="IPR005149">
    <property type="entry name" value="Tscrpt_reg_PadR_N"/>
</dbReference>
<name>A0A3B0A132_9ACTN</name>
<comment type="caution">
    <text evidence="3">The sequence shown here is derived from an EMBL/GenBank/DDBJ whole genome shotgun (WGS) entry which is preliminary data.</text>
</comment>
<dbReference type="OrthoDB" id="3186544at2"/>
<dbReference type="PANTHER" id="PTHR43252">
    <property type="entry name" value="TRANSCRIPTIONAL REGULATOR YQJI"/>
    <property type="match status" value="1"/>
</dbReference>
<dbReference type="InterPro" id="IPR036388">
    <property type="entry name" value="WH-like_DNA-bd_sf"/>
</dbReference>
<evidence type="ECO:0000256" key="1">
    <source>
        <dbReference type="SAM" id="MobiDB-lite"/>
    </source>
</evidence>
<sequence>MAIQHAVLALLARGPSYGYELKGEFESAVGPQWGPLNIGHLYQILDRLSRDGLVVAERQPQPVKPDRVVYEITDDGRAELDRWLGAPSPRSGGFRDDFFLKVTAAARSGSASTVRGVLGNQRGHLLRELRNLDGLRRAEKDPVVVLLLAAASRHVEADLAFVDDAESVLLADGGTLLATIAANRRPAEPPATDEPGAARAAG</sequence>
<organism evidence="3 4">
    <name type="scientific">Micromonospora costi</name>
    <dbReference type="NCBI Taxonomy" id="1530042"/>
    <lineage>
        <taxon>Bacteria</taxon>
        <taxon>Bacillati</taxon>
        <taxon>Actinomycetota</taxon>
        <taxon>Actinomycetes</taxon>
        <taxon>Micromonosporales</taxon>
        <taxon>Micromonosporaceae</taxon>
        <taxon>Micromonospora</taxon>
    </lineage>
</organism>
<dbReference type="Pfam" id="PF03551">
    <property type="entry name" value="PadR"/>
    <property type="match status" value="1"/>
</dbReference>
<dbReference type="RefSeq" id="WP_120780870.1">
    <property type="nucleotide sequence ID" value="NZ_JBHLUP010000001.1"/>
</dbReference>
<keyword evidence="4" id="KW-1185">Reference proteome</keyword>
<accession>A0A3B0A132</accession>
<evidence type="ECO:0000313" key="4">
    <source>
        <dbReference type="Proteomes" id="UP000279968"/>
    </source>
</evidence>
<evidence type="ECO:0000259" key="2">
    <source>
        <dbReference type="Pfam" id="PF03551"/>
    </source>
</evidence>
<reference evidence="3 4" key="1">
    <citation type="journal article" date="2015" name="Int. J. Syst. Evol. Microbiol.">
        <title>Micromonospora costi sp. nov., isolated from a leaf of Costus speciosus.</title>
        <authorList>
            <person name="Thawai C."/>
        </authorList>
    </citation>
    <scope>NUCLEOTIDE SEQUENCE [LARGE SCALE GENOMIC DNA]</scope>
    <source>
        <strain evidence="3 4">CS1-12</strain>
    </source>
</reference>
<protein>
    <submittedName>
        <fullName evidence="3">PadR family transcriptional regulator</fullName>
    </submittedName>
</protein>
<dbReference type="InterPro" id="IPR036390">
    <property type="entry name" value="WH_DNA-bd_sf"/>
</dbReference>
<feature type="region of interest" description="Disordered" evidence="1">
    <location>
        <begin position="183"/>
        <end position="202"/>
    </location>
</feature>
<dbReference type="AlphaFoldDB" id="A0A3B0A132"/>
<dbReference type="Proteomes" id="UP000279968">
    <property type="component" value="Unassembled WGS sequence"/>
</dbReference>
<gene>
    <name evidence="3" type="ORF">D7193_19065</name>
</gene>
<dbReference type="SUPFAM" id="SSF46785">
    <property type="entry name" value="Winged helix' DNA-binding domain"/>
    <property type="match status" value="1"/>
</dbReference>
<dbReference type="EMBL" id="RBAN01000003">
    <property type="protein sequence ID" value="RKN54130.1"/>
    <property type="molecule type" value="Genomic_DNA"/>
</dbReference>
<dbReference type="PANTHER" id="PTHR43252:SF6">
    <property type="entry name" value="NEGATIVE TRANSCRIPTION REGULATOR PADR"/>
    <property type="match status" value="1"/>
</dbReference>
<feature type="domain" description="Transcription regulator PadR N-terminal" evidence="2">
    <location>
        <begin position="7"/>
        <end position="81"/>
    </location>
</feature>
<proteinExistence type="predicted"/>
<dbReference type="Gene3D" id="1.10.10.10">
    <property type="entry name" value="Winged helix-like DNA-binding domain superfamily/Winged helix DNA-binding domain"/>
    <property type="match status" value="1"/>
</dbReference>
<evidence type="ECO:0000313" key="3">
    <source>
        <dbReference type="EMBL" id="RKN54130.1"/>
    </source>
</evidence>